<dbReference type="AlphaFoldDB" id="A0A8J3M222"/>
<dbReference type="GO" id="GO:0016705">
    <property type="term" value="F:oxidoreductase activity, acting on paired donors, with incorporation or reduction of molecular oxygen"/>
    <property type="evidence" value="ECO:0007669"/>
    <property type="project" value="UniProtKB-ARBA"/>
</dbReference>
<dbReference type="Gene3D" id="2.102.10.10">
    <property type="entry name" value="Rieske [2Fe-2S] iron-sulphur domain"/>
    <property type="match status" value="1"/>
</dbReference>
<evidence type="ECO:0000256" key="2">
    <source>
        <dbReference type="ARBA" id="ARBA00022723"/>
    </source>
</evidence>
<keyword evidence="1" id="KW-0001">2Fe-2S</keyword>
<dbReference type="GO" id="GO:0004497">
    <property type="term" value="F:monooxygenase activity"/>
    <property type="evidence" value="ECO:0007669"/>
    <property type="project" value="UniProtKB-ARBA"/>
</dbReference>
<dbReference type="RefSeq" id="WP_191282987.1">
    <property type="nucleotide sequence ID" value="NZ_BNAI01000002.1"/>
</dbReference>
<dbReference type="NCBIfam" id="TIGR02378">
    <property type="entry name" value="nirD_assim_sml"/>
    <property type="match status" value="1"/>
</dbReference>
<dbReference type="InterPro" id="IPR012748">
    <property type="entry name" value="Rieske-like_NirD"/>
</dbReference>
<keyword evidence="4" id="KW-0408">Iron</keyword>
<protein>
    <submittedName>
        <fullName evidence="8">Nitrite reductase small subunit</fullName>
    </submittedName>
</protein>
<name>A0A8J3M222_9MICO</name>
<dbReference type="CDD" id="cd03529">
    <property type="entry name" value="Rieske_NirD"/>
    <property type="match status" value="1"/>
</dbReference>
<evidence type="ECO:0000256" key="6">
    <source>
        <dbReference type="ARBA" id="ARBA00023063"/>
    </source>
</evidence>
<feature type="domain" description="Rieske" evidence="7">
    <location>
        <begin position="14"/>
        <end position="114"/>
    </location>
</feature>
<evidence type="ECO:0000313" key="8">
    <source>
        <dbReference type="EMBL" id="GHF16222.1"/>
    </source>
</evidence>
<comment type="caution">
    <text evidence="8">The sequence shown here is derived from an EMBL/GenBank/DDBJ whole genome shotgun (WGS) entry which is preliminary data.</text>
</comment>
<gene>
    <name evidence="8" type="primary">nasD</name>
    <name evidence="8" type="ORF">GCM10011600_16670</name>
</gene>
<dbReference type="PROSITE" id="PS51296">
    <property type="entry name" value="RIESKE"/>
    <property type="match status" value="1"/>
</dbReference>
<evidence type="ECO:0000256" key="4">
    <source>
        <dbReference type="ARBA" id="ARBA00023004"/>
    </source>
</evidence>
<dbReference type="PANTHER" id="PTHR40562:SF1">
    <property type="entry name" value="NITRITE REDUCTASE (NADH) SMALL SUBUNIT"/>
    <property type="match status" value="1"/>
</dbReference>
<dbReference type="PANTHER" id="PTHR40562">
    <property type="match status" value="1"/>
</dbReference>
<dbReference type="EMBL" id="BNAI01000002">
    <property type="protein sequence ID" value="GHF16222.1"/>
    <property type="molecule type" value="Genomic_DNA"/>
</dbReference>
<dbReference type="GO" id="GO:0051537">
    <property type="term" value="F:2 iron, 2 sulfur cluster binding"/>
    <property type="evidence" value="ECO:0007669"/>
    <property type="project" value="UniProtKB-KW"/>
</dbReference>
<dbReference type="GO" id="GO:0046872">
    <property type="term" value="F:metal ion binding"/>
    <property type="evidence" value="ECO:0007669"/>
    <property type="project" value="UniProtKB-KW"/>
</dbReference>
<keyword evidence="6" id="KW-0534">Nitrate assimilation</keyword>
<evidence type="ECO:0000313" key="9">
    <source>
        <dbReference type="Proteomes" id="UP000617531"/>
    </source>
</evidence>
<dbReference type="GO" id="GO:0008942">
    <property type="term" value="F:nitrite reductase [NAD(P)H] activity"/>
    <property type="evidence" value="ECO:0007669"/>
    <property type="project" value="InterPro"/>
</dbReference>
<sequence>MTDTQMTAIAARWMDVCGLADLEPFWGEAALVVGHQIAIVRLPGDRVYAVGNLDPIADAYVMSRGIVGSRGDRPTIASPLHKEVYDLETGERLGAEGPGLGSYPVRVVDDRLEVLVPEAGEEFAA</sequence>
<dbReference type="Pfam" id="PF13806">
    <property type="entry name" value="Rieske_2"/>
    <property type="match status" value="1"/>
</dbReference>
<evidence type="ECO:0000256" key="5">
    <source>
        <dbReference type="ARBA" id="ARBA00023014"/>
    </source>
</evidence>
<keyword evidence="2" id="KW-0479">Metal-binding</keyword>
<proteinExistence type="predicted"/>
<dbReference type="InterPro" id="IPR017941">
    <property type="entry name" value="Rieske_2Fe-2S"/>
</dbReference>
<dbReference type="SUPFAM" id="SSF50022">
    <property type="entry name" value="ISP domain"/>
    <property type="match status" value="1"/>
</dbReference>
<dbReference type="PROSITE" id="PS51300">
    <property type="entry name" value="NIRD"/>
    <property type="match status" value="1"/>
</dbReference>
<evidence type="ECO:0000259" key="7">
    <source>
        <dbReference type="PROSITE" id="PS51296"/>
    </source>
</evidence>
<organism evidence="8 9">
    <name type="scientific">Pseudolysinimonas yzui</name>
    <dbReference type="NCBI Taxonomy" id="2708254"/>
    <lineage>
        <taxon>Bacteria</taxon>
        <taxon>Bacillati</taxon>
        <taxon>Actinomycetota</taxon>
        <taxon>Actinomycetes</taxon>
        <taxon>Micrococcales</taxon>
        <taxon>Microbacteriaceae</taxon>
        <taxon>Pseudolysinimonas</taxon>
    </lineage>
</organism>
<keyword evidence="9" id="KW-1185">Reference proteome</keyword>
<dbReference type="Proteomes" id="UP000617531">
    <property type="component" value="Unassembled WGS sequence"/>
</dbReference>
<accession>A0A8J3M222</accession>
<evidence type="ECO:0000256" key="3">
    <source>
        <dbReference type="ARBA" id="ARBA00023002"/>
    </source>
</evidence>
<dbReference type="InterPro" id="IPR017881">
    <property type="entry name" value="NirD"/>
</dbReference>
<dbReference type="InterPro" id="IPR036922">
    <property type="entry name" value="Rieske_2Fe-2S_sf"/>
</dbReference>
<evidence type="ECO:0000256" key="1">
    <source>
        <dbReference type="ARBA" id="ARBA00022714"/>
    </source>
</evidence>
<keyword evidence="5" id="KW-0411">Iron-sulfur</keyword>
<reference evidence="8" key="2">
    <citation type="submission" date="2020-09" db="EMBL/GenBank/DDBJ databases">
        <authorList>
            <person name="Sun Q."/>
            <person name="Zhou Y."/>
        </authorList>
    </citation>
    <scope>NUCLEOTIDE SEQUENCE</scope>
    <source>
        <strain evidence="8">CGMCC 1.16548</strain>
    </source>
</reference>
<dbReference type="GO" id="GO:0042128">
    <property type="term" value="P:nitrate assimilation"/>
    <property type="evidence" value="ECO:0007669"/>
    <property type="project" value="UniProtKB-KW"/>
</dbReference>
<reference evidence="8" key="1">
    <citation type="journal article" date="2014" name="Int. J. Syst. Evol. Microbiol.">
        <title>Complete genome sequence of Corynebacterium casei LMG S-19264T (=DSM 44701T), isolated from a smear-ripened cheese.</title>
        <authorList>
            <consortium name="US DOE Joint Genome Institute (JGI-PGF)"/>
            <person name="Walter F."/>
            <person name="Albersmeier A."/>
            <person name="Kalinowski J."/>
            <person name="Ruckert C."/>
        </authorList>
    </citation>
    <scope>NUCLEOTIDE SEQUENCE</scope>
    <source>
        <strain evidence="8">CGMCC 1.16548</strain>
    </source>
</reference>
<keyword evidence="3" id="KW-0560">Oxidoreductase</keyword>